<dbReference type="EnsemblMetazoa" id="Aqu2.1.25241_001">
    <property type="protein sequence ID" value="Aqu2.1.25241_001"/>
    <property type="gene ID" value="Aqu2.1.25241"/>
</dbReference>
<accession>A0A1X7UBU1</accession>
<reference evidence="2" key="1">
    <citation type="submission" date="2017-05" db="UniProtKB">
        <authorList>
            <consortium name="EnsemblMetazoa"/>
        </authorList>
    </citation>
    <scope>IDENTIFICATION</scope>
</reference>
<feature type="region of interest" description="Disordered" evidence="1">
    <location>
        <begin position="35"/>
        <end position="54"/>
    </location>
</feature>
<proteinExistence type="predicted"/>
<dbReference type="InParanoid" id="A0A1X7UBU1"/>
<evidence type="ECO:0000313" key="2">
    <source>
        <dbReference type="EnsemblMetazoa" id="Aqu2.1.25241_001"/>
    </source>
</evidence>
<sequence length="54" mass="5953">ADSPEKKKLIASEVQVFLQRGEELTILLEKKVPSYQRSSSFPSSASGLKSTINE</sequence>
<dbReference type="AlphaFoldDB" id="A0A1X7UBU1"/>
<name>A0A1X7UBU1_AMPQE</name>
<organism evidence="2">
    <name type="scientific">Amphimedon queenslandica</name>
    <name type="common">Sponge</name>
    <dbReference type="NCBI Taxonomy" id="400682"/>
    <lineage>
        <taxon>Eukaryota</taxon>
        <taxon>Metazoa</taxon>
        <taxon>Porifera</taxon>
        <taxon>Demospongiae</taxon>
        <taxon>Heteroscleromorpha</taxon>
        <taxon>Haplosclerida</taxon>
        <taxon>Niphatidae</taxon>
        <taxon>Amphimedon</taxon>
    </lineage>
</organism>
<protein>
    <submittedName>
        <fullName evidence="2">Uncharacterized protein</fullName>
    </submittedName>
</protein>
<evidence type="ECO:0000256" key="1">
    <source>
        <dbReference type="SAM" id="MobiDB-lite"/>
    </source>
</evidence>